<dbReference type="InterPro" id="IPR055414">
    <property type="entry name" value="LRR_R13L4/SHOC2-like"/>
</dbReference>
<keyword evidence="6" id="KW-0134">Cell wall</keyword>
<dbReference type="Proteomes" id="UP001603857">
    <property type="component" value="Unassembled WGS sequence"/>
</dbReference>
<gene>
    <name evidence="22" type="ORF">Fmac_016095</name>
</gene>
<keyword evidence="5" id="KW-1003">Cell membrane</keyword>
<dbReference type="PRINTS" id="PR00019">
    <property type="entry name" value="LEURICHRPT"/>
</dbReference>
<dbReference type="InterPro" id="IPR003591">
    <property type="entry name" value="Leu-rich_rpt_typical-subtyp"/>
</dbReference>
<keyword evidence="17" id="KW-0325">Glycoprotein</keyword>
<keyword evidence="7" id="KW-0964">Secreted</keyword>
<feature type="transmembrane region" description="Helical" evidence="19">
    <location>
        <begin position="939"/>
        <end position="962"/>
    </location>
</feature>
<dbReference type="PANTHER" id="PTHR48063:SF98">
    <property type="entry name" value="LRR RECEPTOR-LIKE SERINE_THREONINE-PROTEIN KINASE FLS2"/>
    <property type="match status" value="1"/>
</dbReference>
<dbReference type="Pfam" id="PF00560">
    <property type="entry name" value="LRR_1"/>
    <property type="match status" value="3"/>
</dbReference>
<feature type="domain" description="Disease resistance R13L4/SHOC-2-like LRR" evidence="21">
    <location>
        <begin position="111"/>
        <end position="332"/>
    </location>
</feature>
<evidence type="ECO:0000256" key="18">
    <source>
        <dbReference type="ARBA" id="ARBA00038043"/>
    </source>
</evidence>
<evidence type="ECO:0000259" key="21">
    <source>
        <dbReference type="Pfam" id="PF23598"/>
    </source>
</evidence>
<evidence type="ECO:0000256" key="10">
    <source>
        <dbReference type="ARBA" id="ARBA00022729"/>
    </source>
</evidence>
<keyword evidence="15" id="KW-1015">Disulfide bond</keyword>
<dbReference type="FunFam" id="3.80.10.10:FF:000041">
    <property type="entry name" value="LRR receptor-like serine/threonine-protein kinase ERECTA"/>
    <property type="match status" value="1"/>
</dbReference>
<evidence type="ECO:0000256" key="19">
    <source>
        <dbReference type="SAM" id="Phobius"/>
    </source>
</evidence>
<evidence type="ECO:0000313" key="23">
    <source>
        <dbReference type="Proteomes" id="UP001603857"/>
    </source>
</evidence>
<evidence type="ECO:0000256" key="13">
    <source>
        <dbReference type="ARBA" id="ARBA00022989"/>
    </source>
</evidence>
<dbReference type="FunFam" id="3.80.10.10:FF:000213">
    <property type="entry name" value="Tyrosine-sulfated glycopeptide receptor 1"/>
    <property type="match status" value="1"/>
</dbReference>
<dbReference type="Gene3D" id="3.80.10.10">
    <property type="entry name" value="Ribonuclease Inhibitor"/>
    <property type="match status" value="5"/>
</dbReference>
<dbReference type="InterPro" id="IPR046956">
    <property type="entry name" value="RLP23-like"/>
</dbReference>
<dbReference type="AlphaFoldDB" id="A0ABD1MGH6"/>
<keyword evidence="8" id="KW-0433">Leucine-rich repeat</keyword>
<evidence type="ECO:0000256" key="17">
    <source>
        <dbReference type="ARBA" id="ARBA00023180"/>
    </source>
</evidence>
<evidence type="ECO:0000256" key="7">
    <source>
        <dbReference type="ARBA" id="ARBA00022525"/>
    </source>
</evidence>
<evidence type="ECO:0000256" key="9">
    <source>
        <dbReference type="ARBA" id="ARBA00022692"/>
    </source>
</evidence>
<dbReference type="Pfam" id="PF08263">
    <property type="entry name" value="LRRNT_2"/>
    <property type="match status" value="1"/>
</dbReference>
<comment type="caution">
    <text evidence="22">The sequence shown here is derived from an EMBL/GenBank/DDBJ whole genome shotgun (WGS) entry which is preliminary data.</text>
</comment>
<proteinExistence type="inferred from homology"/>
<evidence type="ECO:0000256" key="15">
    <source>
        <dbReference type="ARBA" id="ARBA00023157"/>
    </source>
</evidence>
<dbReference type="Pfam" id="PF23598">
    <property type="entry name" value="LRR_14"/>
    <property type="match status" value="1"/>
</dbReference>
<keyword evidence="14 19" id="KW-0472">Membrane</keyword>
<evidence type="ECO:0000256" key="6">
    <source>
        <dbReference type="ARBA" id="ARBA00022512"/>
    </source>
</evidence>
<evidence type="ECO:0000256" key="11">
    <source>
        <dbReference type="ARBA" id="ARBA00022737"/>
    </source>
</evidence>
<dbReference type="GO" id="GO:0005886">
    <property type="term" value="C:plasma membrane"/>
    <property type="evidence" value="ECO:0007669"/>
    <property type="project" value="UniProtKB-SubCell"/>
</dbReference>
<comment type="subcellular location">
    <subcellularLocation>
        <location evidence="3">Cell membrane</location>
        <topology evidence="3">Single-pass type I membrane protein</topology>
    </subcellularLocation>
    <subcellularLocation>
        <location evidence="1">Membrane</location>
        <topology evidence="1">Peripheral membrane protein</topology>
    </subcellularLocation>
    <subcellularLocation>
        <location evidence="2">Secreted</location>
        <location evidence="2">Cell wall</location>
    </subcellularLocation>
</comment>
<dbReference type="PANTHER" id="PTHR48063">
    <property type="entry name" value="LRR RECEPTOR-LIKE KINASE"/>
    <property type="match status" value="1"/>
</dbReference>
<keyword evidence="11" id="KW-0677">Repeat</keyword>
<keyword evidence="9 19" id="KW-0812">Transmembrane</keyword>
<keyword evidence="23" id="KW-1185">Reference proteome</keyword>
<evidence type="ECO:0008006" key="24">
    <source>
        <dbReference type="Google" id="ProtNLM"/>
    </source>
</evidence>
<dbReference type="SMART" id="SM00369">
    <property type="entry name" value="LRR_TYP"/>
    <property type="match status" value="7"/>
</dbReference>
<evidence type="ECO:0000313" key="22">
    <source>
        <dbReference type="EMBL" id="KAL2334882.1"/>
    </source>
</evidence>
<evidence type="ECO:0000256" key="8">
    <source>
        <dbReference type="ARBA" id="ARBA00022614"/>
    </source>
</evidence>
<evidence type="ECO:0000256" key="16">
    <source>
        <dbReference type="ARBA" id="ARBA00023170"/>
    </source>
</evidence>
<dbReference type="GO" id="GO:0006952">
    <property type="term" value="P:defense response"/>
    <property type="evidence" value="ECO:0007669"/>
    <property type="project" value="UniProtKB-KW"/>
</dbReference>
<dbReference type="Pfam" id="PF13855">
    <property type="entry name" value="LRR_8"/>
    <property type="match status" value="1"/>
</dbReference>
<organism evidence="22 23">
    <name type="scientific">Flemingia macrophylla</name>
    <dbReference type="NCBI Taxonomy" id="520843"/>
    <lineage>
        <taxon>Eukaryota</taxon>
        <taxon>Viridiplantae</taxon>
        <taxon>Streptophyta</taxon>
        <taxon>Embryophyta</taxon>
        <taxon>Tracheophyta</taxon>
        <taxon>Spermatophyta</taxon>
        <taxon>Magnoliopsida</taxon>
        <taxon>eudicotyledons</taxon>
        <taxon>Gunneridae</taxon>
        <taxon>Pentapetalae</taxon>
        <taxon>rosids</taxon>
        <taxon>fabids</taxon>
        <taxon>Fabales</taxon>
        <taxon>Fabaceae</taxon>
        <taxon>Papilionoideae</taxon>
        <taxon>50 kb inversion clade</taxon>
        <taxon>NPAAA clade</taxon>
        <taxon>indigoferoid/millettioid clade</taxon>
        <taxon>Phaseoleae</taxon>
        <taxon>Flemingia</taxon>
    </lineage>
</organism>
<dbReference type="SUPFAM" id="SSF52058">
    <property type="entry name" value="L domain-like"/>
    <property type="match status" value="3"/>
</dbReference>
<evidence type="ECO:0000259" key="20">
    <source>
        <dbReference type="Pfam" id="PF08263"/>
    </source>
</evidence>
<evidence type="ECO:0000256" key="12">
    <source>
        <dbReference type="ARBA" id="ARBA00022821"/>
    </source>
</evidence>
<sequence length="982" mass="110624">MQKNLNGPGSAEAQCIEREREALLNFKHSLFDYYGMLSTWNDDGNNTDCCKWRGIRCNTETGHVQLLHLRSTDTQYLEGPINLTSLIDLSNIQHLDLSYNGFRLSHIPEELMSSFTHLTYLNLSFCSFDGRIPSTLANLSLLSHLDLRGNYLMGAIPFQIGNLKKLIYLDLGGNDLSGEIPLQIGNLKQLQYLNLAGNNLYGGIPFQKGNLPFLHTLRLGGDFDIQSKDEDWFSNLSFLTTLEFSSFPNLKASSHLLQTINKFIPNLIELRLVDCYVSDADMKSLFHSHSNFSTSLTILDLSSNVLTYSALQFLSSHFSNFPSLKILDLSYNNLTSSIFKGNFNFGLKLNELHLQNCSLTDSSFLVSSTSTGNSSSSLLYLDLSSNLLKSSAIFFQNSSWCEGHVFRTLDLSYNQITGKIPKSIGLLSELQDLVLEGNSLEGEVTESHLSNFSKLERLYLSYNSLSLKFDPSLIPPFRLISLGVASCKLGPSFPSWLQTQSSLANLDISDNGLNDFVPEWFWNNLQFMYGLNMSHNNLIGEIENIPLKLTRRPSINLVSNQFEGKVPSFLLQASDLLLSENKFSDMFSFLCDQSKAASMTTLDFSNNNLKGQLPNCWKSVNQLRFLDLSNNNLSGNIPMSMGTLFKLEALVLGNNSLTNELPSTLKDCSNLFVLDVGENMLSGPIPPWIGENMQQLIILIMRRNHFSGNLPIQLCYLKRIQLLDLSRNKLSNGISSCIKNFTAMSERSINRSETQSSIYWKNATYNEISGLAYGYYKFYITWMWKGVEQPFTTPEMMLKSIDLSSNNLEGEIPKEVGYLIGLNSLNLSRNNLRGEIPSEIGNLSSLDFLDLSRNHLWGRIPSSLTQIDGLGKLDLSHNSLFGRIPLGRHFQTFDATCFEGNDDLCGEQLNKSCLGDPKSVKPHETAVRMHREDSVFYEALYMSMGLGYFTGFWGFIGSILVWKPWRFAYIRFLNKSTSWMTV</sequence>
<protein>
    <recommendedName>
        <fullName evidence="24">Leucine-rich repeat-containing N-terminal plant-type domain-containing protein</fullName>
    </recommendedName>
</protein>
<evidence type="ECO:0000256" key="2">
    <source>
        <dbReference type="ARBA" id="ARBA00004191"/>
    </source>
</evidence>
<evidence type="ECO:0000256" key="1">
    <source>
        <dbReference type="ARBA" id="ARBA00004170"/>
    </source>
</evidence>
<keyword evidence="10" id="KW-0732">Signal</keyword>
<keyword evidence="16" id="KW-0675">Receptor</keyword>
<dbReference type="InterPro" id="IPR013210">
    <property type="entry name" value="LRR_N_plant-typ"/>
</dbReference>
<keyword evidence="13 19" id="KW-1133">Transmembrane helix</keyword>
<dbReference type="FunFam" id="3.80.10.10:FF:000400">
    <property type="entry name" value="Nuclear pore complex protein NUP107"/>
    <property type="match status" value="1"/>
</dbReference>
<evidence type="ECO:0000256" key="4">
    <source>
        <dbReference type="ARBA" id="ARBA00009592"/>
    </source>
</evidence>
<evidence type="ECO:0000256" key="5">
    <source>
        <dbReference type="ARBA" id="ARBA00022475"/>
    </source>
</evidence>
<dbReference type="InterPro" id="IPR001611">
    <property type="entry name" value="Leu-rich_rpt"/>
</dbReference>
<evidence type="ECO:0000256" key="3">
    <source>
        <dbReference type="ARBA" id="ARBA00004251"/>
    </source>
</evidence>
<feature type="domain" description="Leucine-rich repeat-containing N-terminal plant-type" evidence="20">
    <location>
        <begin position="18"/>
        <end position="58"/>
    </location>
</feature>
<keyword evidence="12" id="KW-0611">Plant defense</keyword>
<dbReference type="InterPro" id="IPR032675">
    <property type="entry name" value="LRR_dom_sf"/>
</dbReference>
<comment type="similarity">
    <text evidence="4">Belongs to the RLP family.</text>
</comment>
<reference evidence="22 23" key="1">
    <citation type="submission" date="2024-08" db="EMBL/GenBank/DDBJ databases">
        <title>Insights into the chromosomal genome structure of Flemingia macrophylla.</title>
        <authorList>
            <person name="Ding Y."/>
            <person name="Zhao Y."/>
            <person name="Bi W."/>
            <person name="Wu M."/>
            <person name="Zhao G."/>
            <person name="Gong Y."/>
            <person name="Li W."/>
            <person name="Zhang P."/>
        </authorList>
    </citation>
    <scope>NUCLEOTIDE SEQUENCE [LARGE SCALE GENOMIC DNA]</scope>
    <source>
        <strain evidence="22">DYQJB</strain>
        <tissue evidence="22">Leaf</tissue>
    </source>
</reference>
<comment type="similarity">
    <text evidence="18">Belongs to the polygalacturonase-inhibiting protein family.</text>
</comment>
<accession>A0ABD1MGH6</accession>
<dbReference type="EMBL" id="JBGMDY010000005">
    <property type="protein sequence ID" value="KAL2334882.1"/>
    <property type="molecule type" value="Genomic_DNA"/>
</dbReference>
<name>A0ABD1MGH6_9FABA</name>
<evidence type="ECO:0000256" key="14">
    <source>
        <dbReference type="ARBA" id="ARBA00023136"/>
    </source>
</evidence>